<keyword evidence="2" id="KW-0863">Zinc-finger</keyword>
<organism evidence="5">
    <name type="scientific">marine sediment metagenome</name>
    <dbReference type="NCBI Taxonomy" id="412755"/>
    <lineage>
        <taxon>unclassified sequences</taxon>
        <taxon>metagenomes</taxon>
        <taxon>ecological metagenomes</taxon>
    </lineage>
</organism>
<dbReference type="GO" id="GO:0006351">
    <property type="term" value="P:DNA-templated transcription"/>
    <property type="evidence" value="ECO:0007669"/>
    <property type="project" value="InterPro"/>
</dbReference>
<keyword evidence="1" id="KW-0479">Metal-binding</keyword>
<dbReference type="InterPro" id="IPR001529">
    <property type="entry name" value="Zn_ribbon_RPB9"/>
</dbReference>
<dbReference type="InterPro" id="IPR001222">
    <property type="entry name" value="Znf_TFIIS"/>
</dbReference>
<proteinExistence type="predicted"/>
<name>A0A0F9RC49_9ZZZZ</name>
<dbReference type="GO" id="GO:0003899">
    <property type="term" value="F:DNA-directed RNA polymerase activity"/>
    <property type="evidence" value="ECO:0007669"/>
    <property type="project" value="InterPro"/>
</dbReference>
<dbReference type="InterPro" id="IPR012164">
    <property type="entry name" value="Rpa12/Rpb9/Rpc10/TFS"/>
</dbReference>
<evidence type="ECO:0000313" key="5">
    <source>
        <dbReference type="EMBL" id="KKN47042.1"/>
    </source>
</evidence>
<keyword evidence="3" id="KW-0862">Zinc</keyword>
<comment type="caution">
    <text evidence="5">The sequence shown here is derived from an EMBL/GenBank/DDBJ whole genome shotgun (WGS) entry which is preliminary data.</text>
</comment>
<dbReference type="SMART" id="SM00661">
    <property type="entry name" value="RPOL9"/>
    <property type="match status" value="1"/>
</dbReference>
<dbReference type="EMBL" id="LAZR01001298">
    <property type="protein sequence ID" value="KKN47042.1"/>
    <property type="molecule type" value="Genomic_DNA"/>
</dbReference>
<dbReference type="GO" id="GO:0008270">
    <property type="term" value="F:zinc ion binding"/>
    <property type="evidence" value="ECO:0007669"/>
    <property type="project" value="UniProtKB-KW"/>
</dbReference>
<dbReference type="PROSITE" id="PS51133">
    <property type="entry name" value="ZF_TFIIS_2"/>
    <property type="match status" value="1"/>
</dbReference>
<dbReference type="PANTHER" id="PTHR11239:SF12">
    <property type="entry name" value="DNA-DIRECTED RNA POLYMERASE III SUBUNIT RPC10"/>
    <property type="match status" value="1"/>
</dbReference>
<sequence>MEFCDECDGRMMLPTEINGQKVFKCKCGATKPFSNKRSEAYVVTTKIKHPIRNEVTNLTEVTEWKDKNLRSSIKDFKCRKCGYEKAQLETRQTRSADEGMTT</sequence>
<evidence type="ECO:0000256" key="3">
    <source>
        <dbReference type="ARBA" id="ARBA00022833"/>
    </source>
</evidence>
<evidence type="ECO:0000256" key="2">
    <source>
        <dbReference type="ARBA" id="ARBA00022771"/>
    </source>
</evidence>
<dbReference type="Pfam" id="PF01096">
    <property type="entry name" value="Zn_ribbon_TFIIS"/>
    <property type="match status" value="1"/>
</dbReference>
<dbReference type="AlphaFoldDB" id="A0A0F9RC49"/>
<evidence type="ECO:0000256" key="1">
    <source>
        <dbReference type="ARBA" id="ARBA00022723"/>
    </source>
</evidence>
<reference evidence="5" key="1">
    <citation type="journal article" date="2015" name="Nature">
        <title>Complex archaea that bridge the gap between prokaryotes and eukaryotes.</title>
        <authorList>
            <person name="Spang A."/>
            <person name="Saw J.H."/>
            <person name="Jorgensen S.L."/>
            <person name="Zaremba-Niedzwiedzka K."/>
            <person name="Martijn J."/>
            <person name="Lind A.E."/>
            <person name="van Eijk R."/>
            <person name="Schleper C."/>
            <person name="Guy L."/>
            <person name="Ettema T.J."/>
        </authorList>
    </citation>
    <scope>NUCLEOTIDE SEQUENCE</scope>
</reference>
<protein>
    <recommendedName>
        <fullName evidence="4">TFIIS-type domain-containing protein</fullName>
    </recommendedName>
</protein>
<accession>A0A0F9RC49</accession>
<evidence type="ECO:0000259" key="4">
    <source>
        <dbReference type="PROSITE" id="PS51133"/>
    </source>
</evidence>
<dbReference type="Gene3D" id="2.20.25.10">
    <property type="match status" value="1"/>
</dbReference>
<dbReference type="SUPFAM" id="SSF57783">
    <property type="entry name" value="Zinc beta-ribbon"/>
    <property type="match status" value="1"/>
</dbReference>
<gene>
    <name evidence="5" type="ORF">LCGC14_0666900</name>
</gene>
<dbReference type="PANTHER" id="PTHR11239">
    <property type="entry name" value="DNA-DIRECTED RNA POLYMERASE"/>
    <property type="match status" value="1"/>
</dbReference>
<feature type="domain" description="TFIIS-type" evidence="4">
    <location>
        <begin position="74"/>
        <end position="102"/>
    </location>
</feature>
<dbReference type="PIRSF" id="PIRSF005586">
    <property type="entry name" value="RNApol_RpoM"/>
    <property type="match status" value="1"/>
</dbReference>
<dbReference type="GO" id="GO:0003676">
    <property type="term" value="F:nucleic acid binding"/>
    <property type="evidence" value="ECO:0007669"/>
    <property type="project" value="InterPro"/>
</dbReference>